<dbReference type="KEGG" id="orp:MOP44_00890"/>
<evidence type="ECO:0000256" key="2">
    <source>
        <dbReference type="PIRSR" id="PIRSR602678-1"/>
    </source>
</evidence>
<feature type="binding site" evidence="2">
    <location>
        <position position="114"/>
    </location>
    <ligand>
        <name>a divalent metal cation</name>
        <dbReference type="ChEBI" id="CHEBI:60240"/>
        <label>1</label>
    </ligand>
</feature>
<dbReference type="InterPro" id="IPR036069">
    <property type="entry name" value="DUF34/NIF3_sf"/>
</dbReference>
<keyword evidence="4" id="KW-1185">Reference proteome</keyword>
<dbReference type="Pfam" id="PF01784">
    <property type="entry name" value="DUF34_NIF3"/>
    <property type="match status" value="1"/>
</dbReference>
<organism evidence="3 4">
    <name type="scientific">Occallatibacter riparius</name>
    <dbReference type="NCBI Taxonomy" id="1002689"/>
    <lineage>
        <taxon>Bacteria</taxon>
        <taxon>Pseudomonadati</taxon>
        <taxon>Acidobacteriota</taxon>
        <taxon>Terriglobia</taxon>
        <taxon>Terriglobales</taxon>
        <taxon>Acidobacteriaceae</taxon>
        <taxon>Occallatibacter</taxon>
    </lineage>
</organism>
<dbReference type="Proteomes" id="UP001059380">
    <property type="component" value="Chromosome"/>
</dbReference>
<dbReference type="Gene3D" id="3.40.1390.30">
    <property type="entry name" value="NIF3 (NGG1p interacting factor 3)-like"/>
    <property type="match status" value="1"/>
</dbReference>
<evidence type="ECO:0000313" key="3">
    <source>
        <dbReference type="EMBL" id="UWZ84506.1"/>
    </source>
</evidence>
<sequence>MLPTTTSFELVNRIHTALGERHKDAEYEGILTGSDDDTVSGILVANEPSIDAIRLAVATGKNCILCREHPFYLFGEYLAAGLADALVDDPVAKAKRQLIEDNHLIIIRLAALWDTARPKWFSNALAKELGWQPEVGAPADQWTAAFCNVPRTTLRGLAEHASARLGAKMLRMVGDPDQPVMRVAVIHGFSYPTLVLSHALEDPAVDCILTGATPEVDHCTTYIRDAITSGRSISLVEVGYEISDHPGAVEMSNWLKTVLPGMPIEVQSRPKELCWFA</sequence>
<reference evidence="3" key="1">
    <citation type="submission" date="2021-04" db="EMBL/GenBank/DDBJ databases">
        <title>Phylogenetic analysis of Acidobacteriaceae.</title>
        <authorList>
            <person name="Qiu L."/>
            <person name="Zhang Q."/>
        </authorList>
    </citation>
    <scope>NUCLEOTIDE SEQUENCE</scope>
    <source>
        <strain evidence="3">DSM 25168</strain>
    </source>
</reference>
<evidence type="ECO:0000256" key="1">
    <source>
        <dbReference type="ARBA" id="ARBA00006964"/>
    </source>
</evidence>
<name>A0A9J7BRV8_9BACT</name>
<dbReference type="SUPFAM" id="SSF102705">
    <property type="entry name" value="NIF3 (NGG1p interacting factor 3)-like"/>
    <property type="match status" value="1"/>
</dbReference>
<dbReference type="GO" id="GO:0046872">
    <property type="term" value="F:metal ion binding"/>
    <property type="evidence" value="ECO:0007669"/>
    <property type="project" value="UniProtKB-KW"/>
</dbReference>
<evidence type="ECO:0000313" key="4">
    <source>
        <dbReference type="Proteomes" id="UP001059380"/>
    </source>
</evidence>
<protein>
    <submittedName>
        <fullName evidence="3">Nif3-like dinuclear metal center hexameric protein</fullName>
    </submittedName>
</protein>
<dbReference type="EMBL" id="CP093313">
    <property type="protein sequence ID" value="UWZ84506.1"/>
    <property type="molecule type" value="Genomic_DNA"/>
</dbReference>
<dbReference type="RefSeq" id="WP_260794011.1">
    <property type="nucleotide sequence ID" value="NZ_CP093313.1"/>
</dbReference>
<proteinExistence type="inferred from homology"/>
<comment type="similarity">
    <text evidence="1">Belongs to the GTP cyclohydrolase I type 2/NIF3 family.</text>
</comment>
<feature type="binding site" evidence="2">
    <location>
        <position position="69"/>
    </location>
    <ligand>
        <name>a divalent metal cation</name>
        <dbReference type="ChEBI" id="CHEBI:60240"/>
        <label>1</label>
    </ligand>
</feature>
<gene>
    <name evidence="3" type="ORF">MOP44_00890</name>
</gene>
<dbReference type="InterPro" id="IPR002678">
    <property type="entry name" value="DUF34/NIF3"/>
</dbReference>
<accession>A0A9J7BRV8</accession>
<keyword evidence="2" id="KW-0479">Metal-binding</keyword>
<dbReference type="AlphaFoldDB" id="A0A9J7BRV8"/>